<sequence length="500" mass="57855">MTVLQYVIAGLVLGVSVVYLYFKWLYSYWRKRNVSYITPRFLLGNLEYPWAMKRGFVGTLADAYKEFKSQGKKFGGLFVLYKPTFMPVDPAMIKRMITIDFQYFMNHGNFIDEKIDPLSANLLNLEDEKWKTLRTKLTPTFTSGKIKVMYDEMKSCGTQMVEHITTLSSEHKPLDIKEIISCYSVDIIGSCAFGIDCNSFKNPDAEFRKYGRMVTEMDFWTALRMFAIFFLPEVKKLFRIRSFRPDVEKFFTNAFKDVLNHRLATNSKRNDFVQILLELGSGHGGSTKGLTTEEMLAQSVIFFGAGFETSSTNLSFCLYELAWHQDIQQRLREEILEVLNRYDGEITYEAIMDMKYMDQVLDESLRKYPPVPFLNRKCGKDYKVPETDLILEKGTSVMISVTGLQMDPDHFPNPEKFDPDRFSKENKSKIIPFTFLPFGDGPRVCIGQRFAVLQNKIGLCLILKNFRIMPHESTPKKIRINPRAVTTVSIDKILLRSEVL</sequence>
<organism evidence="1 2">
    <name type="scientific">Holotrichia oblita</name>
    <name type="common">Chafer beetle</name>
    <dbReference type="NCBI Taxonomy" id="644536"/>
    <lineage>
        <taxon>Eukaryota</taxon>
        <taxon>Metazoa</taxon>
        <taxon>Ecdysozoa</taxon>
        <taxon>Arthropoda</taxon>
        <taxon>Hexapoda</taxon>
        <taxon>Insecta</taxon>
        <taxon>Pterygota</taxon>
        <taxon>Neoptera</taxon>
        <taxon>Endopterygota</taxon>
        <taxon>Coleoptera</taxon>
        <taxon>Polyphaga</taxon>
        <taxon>Scarabaeiformia</taxon>
        <taxon>Scarabaeidae</taxon>
        <taxon>Melolonthinae</taxon>
        <taxon>Holotrichia</taxon>
    </lineage>
</organism>
<evidence type="ECO:0000313" key="2">
    <source>
        <dbReference type="Proteomes" id="UP001056778"/>
    </source>
</evidence>
<dbReference type="EMBL" id="CM043015">
    <property type="protein sequence ID" value="KAI4471431.1"/>
    <property type="molecule type" value="Genomic_DNA"/>
</dbReference>
<comment type="caution">
    <text evidence="1">The sequence shown here is derived from an EMBL/GenBank/DDBJ whole genome shotgun (WGS) entry which is preliminary data.</text>
</comment>
<evidence type="ECO:0000313" key="1">
    <source>
        <dbReference type="EMBL" id="KAI4471431.1"/>
    </source>
</evidence>
<dbReference type="Proteomes" id="UP001056778">
    <property type="component" value="Chromosome 1"/>
</dbReference>
<keyword evidence="2" id="KW-1185">Reference proteome</keyword>
<name>A0ACB9TXC4_HOLOL</name>
<accession>A0ACB9TXC4</accession>
<protein>
    <submittedName>
        <fullName evidence="1">Cytochrome p450</fullName>
    </submittedName>
</protein>
<gene>
    <name evidence="1" type="ORF">MML48_1g12103</name>
</gene>
<reference evidence="1" key="1">
    <citation type="submission" date="2022-04" db="EMBL/GenBank/DDBJ databases">
        <title>Chromosome-scale genome assembly of Holotrichia oblita Faldermann.</title>
        <authorList>
            <person name="Rongchong L."/>
        </authorList>
    </citation>
    <scope>NUCLEOTIDE SEQUENCE</scope>
    <source>
        <strain evidence="1">81SQS9</strain>
    </source>
</reference>
<proteinExistence type="predicted"/>